<evidence type="ECO:0000313" key="1">
    <source>
        <dbReference type="EMBL" id="GCE09813.1"/>
    </source>
</evidence>
<dbReference type="AlphaFoldDB" id="A0A401ZSH9"/>
<accession>A0A401ZSH9</accession>
<proteinExistence type="predicted"/>
<dbReference type="Proteomes" id="UP000287224">
    <property type="component" value="Unassembled WGS sequence"/>
</dbReference>
<sequence length="81" mass="8773">MPDPAAPRLPAAHIGAKLTSEVAAHNRDPAANHLPAAHIGARLASEAAAHSKGLYDLLRQERSRAAARMVYKLEHIHFLRP</sequence>
<gene>
    <name evidence="1" type="ORF">KDAU_71420</name>
</gene>
<organism evidence="1 2">
    <name type="scientific">Dictyobacter aurantiacus</name>
    <dbReference type="NCBI Taxonomy" id="1936993"/>
    <lineage>
        <taxon>Bacteria</taxon>
        <taxon>Bacillati</taxon>
        <taxon>Chloroflexota</taxon>
        <taxon>Ktedonobacteria</taxon>
        <taxon>Ktedonobacterales</taxon>
        <taxon>Dictyobacteraceae</taxon>
        <taxon>Dictyobacter</taxon>
    </lineage>
</organism>
<reference evidence="2" key="1">
    <citation type="submission" date="2018-12" db="EMBL/GenBank/DDBJ databases">
        <title>Tengunoibacter tsumagoiensis gen. nov., sp. nov., Dictyobacter kobayashii sp. nov., D. alpinus sp. nov., and D. joshuensis sp. nov. and description of Dictyobacteraceae fam. nov. within the order Ktedonobacterales isolated from Tengu-no-mugimeshi.</title>
        <authorList>
            <person name="Wang C.M."/>
            <person name="Zheng Y."/>
            <person name="Sakai Y."/>
            <person name="Toyoda A."/>
            <person name="Minakuchi Y."/>
            <person name="Abe K."/>
            <person name="Yokota A."/>
            <person name="Yabe S."/>
        </authorList>
    </citation>
    <scope>NUCLEOTIDE SEQUENCE [LARGE SCALE GENOMIC DNA]</scope>
    <source>
        <strain evidence="2">S-27</strain>
    </source>
</reference>
<evidence type="ECO:0000313" key="2">
    <source>
        <dbReference type="Proteomes" id="UP000287224"/>
    </source>
</evidence>
<name>A0A401ZSH9_9CHLR</name>
<keyword evidence="2" id="KW-1185">Reference proteome</keyword>
<comment type="caution">
    <text evidence="1">The sequence shown here is derived from an EMBL/GenBank/DDBJ whole genome shotgun (WGS) entry which is preliminary data.</text>
</comment>
<dbReference type="EMBL" id="BIFQ01000002">
    <property type="protein sequence ID" value="GCE09813.1"/>
    <property type="molecule type" value="Genomic_DNA"/>
</dbReference>
<protein>
    <submittedName>
        <fullName evidence="1">Uncharacterized protein</fullName>
    </submittedName>
</protein>